<dbReference type="InterPro" id="IPR055179">
    <property type="entry name" value="Tex-like_central_region"/>
</dbReference>
<dbReference type="Pfam" id="PF22706">
    <property type="entry name" value="Tex_central_region"/>
    <property type="match status" value="1"/>
</dbReference>
<dbReference type="InterPro" id="IPR023323">
    <property type="entry name" value="Tex-like_dom_sf"/>
</dbReference>
<dbReference type="AlphaFoldDB" id="X0XA82"/>
<dbReference type="Gene3D" id="1.10.3500.10">
    <property type="entry name" value="Tex N-terminal region-like"/>
    <property type="match status" value="1"/>
</dbReference>
<organism evidence="2">
    <name type="scientific">marine sediment metagenome</name>
    <dbReference type="NCBI Taxonomy" id="412755"/>
    <lineage>
        <taxon>unclassified sequences</taxon>
        <taxon>metagenomes</taxon>
        <taxon>ecological metagenomes</taxon>
    </lineage>
</organism>
<feature type="non-terminal residue" evidence="2">
    <location>
        <position position="1"/>
    </location>
</feature>
<name>X0XA82_9ZZZZ</name>
<proteinExistence type="predicted"/>
<sequence length="251" mass="28557">EEKISRASDVRELIDHYVPYRPRKRSRSRQALAQGLQPLATQVLSQEQFIPDMAQAAEPCVDPEKGLDDLPAVLEGVFHIVSDWVAEERSHRDRQRAVFRQEAEIVVRRLSRSLPGRLAREFKQYFDFRQKVAKLHPYHMLSILRGKRLRVLQYRFEPPVEAMARAAAELYFAGGVAQWEQIRNEVGTELPADDGEALRGLNGAEFLAACIQHSLANILIDIAGRELDKDLCKQAEALALGIIRRKGRIQA</sequence>
<dbReference type="EMBL" id="BARS01042765">
    <property type="protein sequence ID" value="GAG32332.1"/>
    <property type="molecule type" value="Genomic_DNA"/>
</dbReference>
<evidence type="ECO:0000313" key="2">
    <source>
        <dbReference type="EMBL" id="GAG32332.1"/>
    </source>
</evidence>
<dbReference type="SUPFAM" id="SSF158832">
    <property type="entry name" value="Tex N-terminal region-like"/>
    <property type="match status" value="1"/>
</dbReference>
<gene>
    <name evidence="2" type="ORF">S01H1_64842</name>
</gene>
<protein>
    <recommendedName>
        <fullName evidence="1">Tex-like central region domain-containing protein</fullName>
    </recommendedName>
</protein>
<evidence type="ECO:0000259" key="1">
    <source>
        <dbReference type="Pfam" id="PF22706"/>
    </source>
</evidence>
<reference evidence="2" key="1">
    <citation type="journal article" date="2014" name="Front. Microbiol.">
        <title>High frequency of phylogenetically diverse reductive dehalogenase-homologous genes in deep subseafloor sedimentary metagenomes.</title>
        <authorList>
            <person name="Kawai M."/>
            <person name="Futagami T."/>
            <person name="Toyoda A."/>
            <person name="Takaki Y."/>
            <person name="Nishi S."/>
            <person name="Hori S."/>
            <person name="Arai W."/>
            <person name="Tsubouchi T."/>
            <person name="Morono Y."/>
            <person name="Uchiyama I."/>
            <person name="Ito T."/>
            <person name="Fujiyama A."/>
            <person name="Inagaki F."/>
            <person name="Takami H."/>
        </authorList>
    </citation>
    <scope>NUCLEOTIDE SEQUENCE</scope>
    <source>
        <strain evidence="2">Expedition CK06-06</strain>
    </source>
</reference>
<feature type="non-terminal residue" evidence="2">
    <location>
        <position position="251"/>
    </location>
</feature>
<feature type="domain" description="Tex-like central region" evidence="1">
    <location>
        <begin position="54"/>
        <end position="177"/>
    </location>
</feature>
<accession>X0XA82</accession>
<comment type="caution">
    <text evidence="2">The sequence shown here is derived from an EMBL/GenBank/DDBJ whole genome shotgun (WGS) entry which is preliminary data.</text>
</comment>